<dbReference type="EMBL" id="JAAGVY010000004">
    <property type="protein sequence ID" value="NEN22616.1"/>
    <property type="molecule type" value="Genomic_DNA"/>
</dbReference>
<proteinExistence type="inferred from homology"/>
<evidence type="ECO:0000256" key="2">
    <source>
        <dbReference type="RuleBase" id="RU000363"/>
    </source>
</evidence>
<accession>A0A7K3WLT5</accession>
<dbReference type="InterPro" id="IPR036291">
    <property type="entry name" value="NAD(P)-bd_dom_sf"/>
</dbReference>
<keyword evidence="1" id="KW-0560">Oxidoreductase</keyword>
<dbReference type="AlphaFoldDB" id="A0A7K3WLT5"/>
<dbReference type="CDD" id="cd05327">
    <property type="entry name" value="retinol-DH_like_SDR_c_like"/>
    <property type="match status" value="1"/>
</dbReference>
<dbReference type="NCBIfam" id="NF004513">
    <property type="entry name" value="PRK05854.1"/>
    <property type="match status" value="1"/>
</dbReference>
<evidence type="ECO:0000256" key="1">
    <source>
        <dbReference type="ARBA" id="ARBA00023002"/>
    </source>
</evidence>
<dbReference type="Gene3D" id="3.40.50.720">
    <property type="entry name" value="NAD(P)-binding Rossmann-like Domain"/>
    <property type="match status" value="1"/>
</dbReference>
<dbReference type="PANTHER" id="PTHR43157">
    <property type="entry name" value="PHOSPHATIDYLINOSITOL-GLYCAN BIOSYNTHESIS CLASS F PROTEIN-RELATED"/>
    <property type="match status" value="1"/>
</dbReference>
<keyword evidence="4" id="KW-1185">Reference proteome</keyword>
<dbReference type="PANTHER" id="PTHR43157:SF31">
    <property type="entry name" value="PHOSPHATIDYLINOSITOL-GLYCAN BIOSYNTHESIS CLASS F PROTEIN"/>
    <property type="match status" value="1"/>
</dbReference>
<organism evidence="3 4">
    <name type="scientific">Cryomorpha ignava</name>
    <dbReference type="NCBI Taxonomy" id="101383"/>
    <lineage>
        <taxon>Bacteria</taxon>
        <taxon>Pseudomonadati</taxon>
        <taxon>Bacteroidota</taxon>
        <taxon>Flavobacteriia</taxon>
        <taxon>Flavobacteriales</taxon>
        <taxon>Cryomorphaceae</taxon>
        <taxon>Cryomorpha</taxon>
    </lineage>
</organism>
<dbReference type="Proteomes" id="UP000486602">
    <property type="component" value="Unassembled WGS sequence"/>
</dbReference>
<protein>
    <submittedName>
        <fullName evidence="3">SDR family NAD(P)-dependent oxidoreductase</fullName>
    </submittedName>
</protein>
<reference evidence="3 4" key="1">
    <citation type="submission" date="2020-02" db="EMBL/GenBank/DDBJ databases">
        <title>Out from the shadows clarifying the taxonomy of the family Cryomorphaceae and related taxa by utilizing the GTDB taxonomic framework.</title>
        <authorList>
            <person name="Bowman J.P."/>
        </authorList>
    </citation>
    <scope>NUCLEOTIDE SEQUENCE [LARGE SCALE GENOMIC DNA]</scope>
    <source>
        <strain evidence="3 4">QSSC 1-22</strain>
    </source>
</reference>
<dbReference type="NCBIfam" id="NF004846">
    <property type="entry name" value="PRK06197.1"/>
    <property type="match status" value="1"/>
</dbReference>
<dbReference type="SUPFAM" id="SSF51735">
    <property type="entry name" value="NAD(P)-binding Rossmann-fold domains"/>
    <property type="match status" value="1"/>
</dbReference>
<dbReference type="GO" id="GO:0016491">
    <property type="term" value="F:oxidoreductase activity"/>
    <property type="evidence" value="ECO:0007669"/>
    <property type="project" value="UniProtKB-KW"/>
</dbReference>
<dbReference type="InterPro" id="IPR002347">
    <property type="entry name" value="SDR_fam"/>
</dbReference>
<evidence type="ECO:0000313" key="4">
    <source>
        <dbReference type="Proteomes" id="UP000486602"/>
    </source>
</evidence>
<dbReference type="Pfam" id="PF00106">
    <property type="entry name" value="adh_short"/>
    <property type="match status" value="1"/>
</dbReference>
<dbReference type="RefSeq" id="WP_163283340.1">
    <property type="nucleotide sequence ID" value="NZ_JAAGVY010000004.1"/>
</dbReference>
<comment type="caution">
    <text evidence="3">The sequence shown here is derived from an EMBL/GenBank/DDBJ whole genome shotgun (WGS) entry which is preliminary data.</text>
</comment>
<comment type="similarity">
    <text evidence="2">Belongs to the short-chain dehydrogenases/reductases (SDR) family.</text>
</comment>
<dbReference type="PRINTS" id="PR00081">
    <property type="entry name" value="GDHRDH"/>
</dbReference>
<evidence type="ECO:0000313" key="3">
    <source>
        <dbReference type="EMBL" id="NEN22616.1"/>
    </source>
</evidence>
<dbReference type="PRINTS" id="PR00080">
    <property type="entry name" value="SDRFAMILY"/>
</dbReference>
<name>A0A7K3WLT5_9FLAO</name>
<gene>
    <name evidence="3" type="ORF">G3O08_03740</name>
</gene>
<sequence length="306" mass="33750">MSENKNWTSADAPSLEGTRAIVTGANTGLGFETTKELAAKGAEVIMACRNSQKANTAKAKILEEFPNARLRVMKIDLASLESVRKFASQFNLEFSSLDLLINNAGVMMPPYTVTKDGFELQFEANYLGHFLLTGLLMRKLEAAPSARVISLSSIAHDWGDIYFDDLNFKSKYDKRKAYGQSKLACLMFAYELDRRLREKKSPIKSLAAHPGISDTELARYLPWIIQFLSPIIVPFLAQSAKNGAQPTLRAALDLSLSGGTYVGPDGNDEYKGKPVVVDSHKKSKDEATADRLWALSEQLVGVSYLD</sequence>